<proteinExistence type="predicted"/>
<feature type="signal peptide" evidence="1">
    <location>
        <begin position="1"/>
        <end position="31"/>
    </location>
</feature>
<dbReference type="RefSeq" id="WP_109571698.1">
    <property type="nucleotide sequence ID" value="NZ_UHJL01000001.1"/>
</dbReference>
<keyword evidence="1" id="KW-0732">Signal</keyword>
<name>A0A380RVH9_FIBSU</name>
<dbReference type="SMART" id="SM00564">
    <property type="entry name" value="PQQ"/>
    <property type="match status" value="3"/>
</dbReference>
<dbReference type="Proteomes" id="UP000255423">
    <property type="component" value="Unassembled WGS sequence"/>
</dbReference>
<dbReference type="Gene3D" id="2.130.10.10">
    <property type="entry name" value="YVTN repeat-like/Quinoprotein amine dehydrogenase"/>
    <property type="match status" value="3"/>
</dbReference>
<dbReference type="InterPro" id="IPR015943">
    <property type="entry name" value="WD40/YVTN_repeat-like_dom_sf"/>
</dbReference>
<dbReference type="SUPFAM" id="SSF50998">
    <property type="entry name" value="Quinoprotein alcohol dehydrogenase-like"/>
    <property type="match status" value="1"/>
</dbReference>
<dbReference type="EMBL" id="UHJL01000001">
    <property type="protein sequence ID" value="SUQ18872.1"/>
    <property type="molecule type" value="Genomic_DNA"/>
</dbReference>
<dbReference type="PANTHER" id="PTHR34512:SF30">
    <property type="entry name" value="OUTER MEMBRANE PROTEIN ASSEMBLY FACTOR BAMB"/>
    <property type="match status" value="1"/>
</dbReference>
<evidence type="ECO:0000313" key="2">
    <source>
        <dbReference type="EMBL" id="SUQ18872.1"/>
    </source>
</evidence>
<protein>
    <submittedName>
        <fullName evidence="2">Outer membrane protein assembly factor BamB, contains PQQ-like beta-propeller repeat</fullName>
    </submittedName>
</protein>
<accession>A0A380RVH9</accession>
<reference evidence="2 3" key="1">
    <citation type="submission" date="2017-08" db="EMBL/GenBank/DDBJ databases">
        <authorList>
            <person name="de Groot N.N."/>
        </authorList>
    </citation>
    <scope>NUCLEOTIDE SEQUENCE [LARGE SCALE GENOMIC DNA]</scope>
    <source>
        <strain evidence="2 3">HM2</strain>
    </source>
</reference>
<dbReference type="AlphaFoldDB" id="A0A380RVH9"/>
<dbReference type="InterPro" id="IPR018391">
    <property type="entry name" value="PQQ_b-propeller_rpt"/>
</dbReference>
<gene>
    <name evidence="2" type="ORF">SAMN05661053_0094</name>
</gene>
<dbReference type="PANTHER" id="PTHR34512">
    <property type="entry name" value="CELL SURFACE PROTEIN"/>
    <property type="match status" value="1"/>
</dbReference>
<evidence type="ECO:0000256" key="1">
    <source>
        <dbReference type="SAM" id="SignalP"/>
    </source>
</evidence>
<organism evidence="2 3">
    <name type="scientific">Fibrobacter succinogenes</name>
    <name type="common">Bacteroides succinogenes</name>
    <dbReference type="NCBI Taxonomy" id="833"/>
    <lineage>
        <taxon>Bacteria</taxon>
        <taxon>Pseudomonadati</taxon>
        <taxon>Fibrobacterota</taxon>
        <taxon>Fibrobacteria</taxon>
        <taxon>Fibrobacterales</taxon>
        <taxon>Fibrobacteraceae</taxon>
        <taxon>Fibrobacter</taxon>
    </lineage>
</organism>
<evidence type="ECO:0000313" key="3">
    <source>
        <dbReference type="Proteomes" id="UP000255423"/>
    </source>
</evidence>
<dbReference type="InterPro" id="IPR011047">
    <property type="entry name" value="Quinoprotein_ADH-like_sf"/>
</dbReference>
<sequence>MRNTWQKENVFKAWVITVLALCSLFSSQAFASKMASQLQEAIYLFEMKGEVDESIRQLEKISRQGDDDDKEAAFFYLGKIYDLANNRAQSNHFYSRSQGFTHNTSKAYWLAGRDAATNYAPERLLQKVIPLRSPIRKFFPGKNANILFENGHIAKIESGMVIEIAAKLKEGSHLLHINSDGMWYQNSSRDSVFFKPHNSPNQIISFEVKNISQFTSVNGTAIAINEKGFYILDRKGSIIKGNTDYTSCQLQNEQFINDNFIVNCTDNALHFISASSATESFTIAQYDIIQKSFVYKNNIYLVSGNELFCYSLQNIKSPLWKVAIGNIESIQAFENNIVTLEASGKITLYDRNTGAILSSVRANASNIYSLAQGTLGLFSNEGSVITVDTLLRPLWGFNLAKAPMTEPIAKSRFIYIPFDNKKIYAIDAHYYGQRPLYSSKLASQAVHMAKRKQWDNISPILDSIIKNEPGNAEAHFLRAFSLEQHEVSEKERQKAWAEAVRLSTGSPQIARIVLKYYSRVIGASFASQLNVSPKTMYPQLFGSKKNLYTVDPATEQLICINVETGKQRWSKHIGKIGNAPVIQSDENSIVISTGYQMNIYDMNKDLFNKPLQLPGKAFNFTMTGDFIYASTWNGFLLKISRTTNNIVWSRKVYSMPFHVVKINRSLQLCNLDGELMRLNDDNGQTIDYSTNKVQVNITAMDGIDSTLVLVSSTNKLFLQNTKRKDFSPTQVLMENPIVSMQVFRDQNEDKIIISLSDQSILLYSSIGTPLWKFPGKKSIFSKPFIYDGKAWIDQGNEIIAISIKTGKVVKTFNTPGGAGTPFILNHTLFSASPKRVLYGFPL</sequence>
<feature type="chain" id="PRO_5016837912" evidence="1">
    <location>
        <begin position="32"/>
        <end position="842"/>
    </location>
</feature>